<evidence type="ECO:0000313" key="2">
    <source>
        <dbReference type="Proteomes" id="UP001497535"/>
    </source>
</evidence>
<gene>
    <name evidence="1" type="ORF">MENTE1834_LOCUS3789</name>
</gene>
<accession>A0ACB0XUT1</accession>
<name>A0ACB0XUT1_MELEN</name>
<evidence type="ECO:0000313" key="1">
    <source>
        <dbReference type="EMBL" id="CAK5018319.1"/>
    </source>
</evidence>
<proteinExistence type="predicted"/>
<dbReference type="EMBL" id="CAVMJV010000003">
    <property type="protein sequence ID" value="CAK5018319.1"/>
    <property type="molecule type" value="Genomic_DNA"/>
</dbReference>
<organism evidence="1 2">
    <name type="scientific">Meloidogyne enterolobii</name>
    <name type="common">Root-knot nematode worm</name>
    <name type="synonym">Meloidogyne mayaguensis</name>
    <dbReference type="NCBI Taxonomy" id="390850"/>
    <lineage>
        <taxon>Eukaryota</taxon>
        <taxon>Metazoa</taxon>
        <taxon>Ecdysozoa</taxon>
        <taxon>Nematoda</taxon>
        <taxon>Chromadorea</taxon>
        <taxon>Rhabditida</taxon>
        <taxon>Tylenchina</taxon>
        <taxon>Tylenchomorpha</taxon>
        <taxon>Tylenchoidea</taxon>
        <taxon>Meloidogynidae</taxon>
        <taxon>Meloidogyninae</taxon>
        <taxon>Meloidogyne</taxon>
    </lineage>
</organism>
<comment type="caution">
    <text evidence="1">The sequence shown here is derived from an EMBL/GenBank/DDBJ whole genome shotgun (WGS) entry which is preliminary data.</text>
</comment>
<reference evidence="1" key="1">
    <citation type="submission" date="2023-11" db="EMBL/GenBank/DDBJ databases">
        <authorList>
            <person name="Poullet M."/>
        </authorList>
    </citation>
    <scope>NUCLEOTIDE SEQUENCE</scope>
    <source>
        <strain evidence="1">E1834</strain>
    </source>
</reference>
<sequence>MFLPKLTIEGVLGFNFKKFQKIIKISILVILLLECFVNYSQARYKRFIKEENSKLINNEEYLIQTCVAYCDAQFGREFEEHFGRSYFTQFFDFPIDSLIVSSISNFNSFCSLVEQRSCCLQQECLKSSVPASPQTHICLEHRADFERALACLNSTVPHFKFHSICSTAAKQSVNIKRLADETRGFDIHLTEQYRQQDLRCRFQACTLSARVPFCLFFPIVPFCRVQKSRKFQIMLINEHCNQNGIGEDQREHARRTVRRYYEDDLELDLIEYGETLNATRRFPRFCAAFLAQQKVGDEFKFVFCHSRQNGSRDKMIQRSFVPFCRNK</sequence>
<keyword evidence="2" id="KW-1185">Reference proteome</keyword>
<dbReference type="Proteomes" id="UP001497535">
    <property type="component" value="Unassembled WGS sequence"/>
</dbReference>
<protein>
    <submittedName>
        <fullName evidence="1">Uncharacterized protein</fullName>
    </submittedName>
</protein>